<evidence type="ECO:0000259" key="2">
    <source>
        <dbReference type="Pfam" id="PF01323"/>
    </source>
</evidence>
<comment type="similarity">
    <text evidence="1">Belongs to the GST superfamily. NadH family.</text>
</comment>
<dbReference type="InterPro" id="IPR014440">
    <property type="entry name" value="HCCAis_GSTk"/>
</dbReference>
<dbReference type="EMBL" id="JAERQM010000006">
    <property type="protein sequence ID" value="MBU8546103.1"/>
    <property type="molecule type" value="Genomic_DNA"/>
</dbReference>
<proteinExistence type="inferred from homology"/>
<reference evidence="3 4" key="1">
    <citation type="submission" date="2021-01" db="EMBL/GenBank/DDBJ databases">
        <title>Roseomonas sp. nov, a bacterium isolated from an oil production mixture in Yumen Oilfield.</title>
        <authorList>
            <person name="Wu D."/>
        </authorList>
    </citation>
    <scope>NUCLEOTIDE SEQUENCE [LARGE SCALE GENOMIC DNA]</scope>
    <source>
        <strain evidence="3 4">ROY-5-3</strain>
    </source>
</reference>
<keyword evidence="1" id="KW-0413">Isomerase</keyword>
<sequence>MSPTHADSQPPSGAISFWFDFGSPYAWIAAAQLPAVAARCGRPLLWRPMLLGVVFRQTGMLPLAEQPVRSEYARHDVQRLARRLGLPFATVTPPHGTSLALGRVFHAIALEDTALAADFAAQALMATFGHGEALGDLEAAAAFAARLGPEAAAAAATALAPPAREALRATTREAISLGIFGAPFFTVDGEAFWGQDRLPLLEAWIREGPW</sequence>
<dbReference type="PIRSF" id="PIRSF006386">
    <property type="entry name" value="HCCAis_GSTk"/>
    <property type="match status" value="1"/>
</dbReference>
<dbReference type="Pfam" id="PF01323">
    <property type="entry name" value="DSBA"/>
    <property type="match status" value="1"/>
</dbReference>
<evidence type="ECO:0000313" key="3">
    <source>
        <dbReference type="EMBL" id="MBU8546103.1"/>
    </source>
</evidence>
<dbReference type="PANTHER" id="PTHR42943:SF2">
    <property type="entry name" value="GLUTATHIONE S-TRANSFERASE KAPPA 1"/>
    <property type="match status" value="1"/>
</dbReference>
<protein>
    <recommendedName>
        <fullName evidence="1">2-hydroxychromene-2-carboxylate isomerase</fullName>
        <ecNumber evidence="1">5.99.1.4</ecNumber>
    </recommendedName>
</protein>
<dbReference type="PANTHER" id="PTHR42943">
    <property type="entry name" value="GLUTATHIONE S-TRANSFERASE KAPPA"/>
    <property type="match status" value="1"/>
</dbReference>
<dbReference type="InterPro" id="IPR001853">
    <property type="entry name" value="DSBA-like_thioredoxin_dom"/>
</dbReference>
<name>A0ABS6HDQ1_9PROT</name>
<dbReference type="InterPro" id="IPR051924">
    <property type="entry name" value="GST_Kappa/NadH"/>
</dbReference>
<organism evidence="3 4">
    <name type="scientific">Falsiroseomonas oleicola</name>
    <dbReference type="NCBI Taxonomy" id="2801474"/>
    <lineage>
        <taxon>Bacteria</taxon>
        <taxon>Pseudomonadati</taxon>
        <taxon>Pseudomonadota</taxon>
        <taxon>Alphaproteobacteria</taxon>
        <taxon>Acetobacterales</taxon>
        <taxon>Roseomonadaceae</taxon>
        <taxon>Falsiroseomonas</taxon>
    </lineage>
</organism>
<evidence type="ECO:0000313" key="4">
    <source>
        <dbReference type="Proteomes" id="UP000689967"/>
    </source>
</evidence>
<dbReference type="Proteomes" id="UP000689967">
    <property type="component" value="Unassembled WGS sequence"/>
</dbReference>
<gene>
    <name evidence="3" type="ORF">JJQ90_20440</name>
</gene>
<comment type="catalytic activity">
    <reaction evidence="1">
        <text>2-hydroxychromene-2-carboxylate = (3E)-4-(2-hydroxyphenyl)-2-oxobut-3-enoate</text>
        <dbReference type="Rhea" id="RHEA:27401"/>
        <dbReference type="ChEBI" id="CHEBI:59350"/>
        <dbReference type="ChEBI" id="CHEBI:59353"/>
        <dbReference type="EC" id="5.99.1.4"/>
    </reaction>
</comment>
<dbReference type="RefSeq" id="WP_216878108.1">
    <property type="nucleotide sequence ID" value="NZ_JAERQM010000006.1"/>
</dbReference>
<comment type="caution">
    <text evidence="3">The sequence shown here is derived from an EMBL/GenBank/DDBJ whole genome shotgun (WGS) entry which is preliminary data.</text>
</comment>
<feature type="domain" description="DSBA-like thioredoxin" evidence="2">
    <location>
        <begin position="15"/>
        <end position="203"/>
    </location>
</feature>
<keyword evidence="4" id="KW-1185">Reference proteome</keyword>
<evidence type="ECO:0000256" key="1">
    <source>
        <dbReference type="PIRNR" id="PIRNR006386"/>
    </source>
</evidence>
<accession>A0ABS6HDQ1</accession>
<dbReference type="EC" id="5.99.1.4" evidence="1"/>